<comment type="caution">
    <text evidence="1">The sequence shown here is derived from an EMBL/GenBank/DDBJ whole genome shotgun (WGS) entry which is preliminary data.</text>
</comment>
<protein>
    <recommendedName>
        <fullName evidence="3">SCP2 domain-containing protein</fullName>
    </recommendedName>
</protein>
<name>A0A2T0VEG9_9MICO</name>
<evidence type="ECO:0000313" key="2">
    <source>
        <dbReference type="Proteomes" id="UP000237983"/>
    </source>
</evidence>
<dbReference type="OrthoDB" id="2081070at2"/>
<accession>A0A2T0VEG9</accession>
<dbReference type="RefSeq" id="WP_106212120.1">
    <property type="nucleotide sequence ID" value="NZ_PVTL01000004.1"/>
</dbReference>
<organism evidence="1 2">
    <name type="scientific">Glaciihabitans tibetensis</name>
    <dbReference type="NCBI Taxonomy" id="1266600"/>
    <lineage>
        <taxon>Bacteria</taxon>
        <taxon>Bacillati</taxon>
        <taxon>Actinomycetota</taxon>
        <taxon>Actinomycetes</taxon>
        <taxon>Micrococcales</taxon>
        <taxon>Microbacteriaceae</taxon>
        <taxon>Glaciihabitans</taxon>
    </lineage>
</organism>
<keyword evidence="2" id="KW-1185">Reference proteome</keyword>
<dbReference type="EMBL" id="PVTL01000004">
    <property type="protein sequence ID" value="PRY68569.1"/>
    <property type="molecule type" value="Genomic_DNA"/>
</dbReference>
<evidence type="ECO:0000313" key="1">
    <source>
        <dbReference type="EMBL" id="PRY68569.1"/>
    </source>
</evidence>
<dbReference type="Proteomes" id="UP000237983">
    <property type="component" value="Unassembled WGS sequence"/>
</dbReference>
<sequence length="258" mass="27594">MLTETDPRVTAYINMYSVLGTLPLLAELVPEAKSILAGVKHPTTIAFRVAGGPRESLTFTRNDVRLGSAPGASAVSLAFTSVTHFNRVIAGTAQPIPWGLPAQLRFLTAVFSPLTDLLGRYLQPTDEFLADPERRETSIILTMHVAASALAQVANEDRSGKFSAHNTPDGDVALEVTGALAYHLRMRDHHATFVATPSPSPRGVLTFSSLEVAGGILSGDLSAVVCISDGRLSMRGYIAMVDNVNRILDRVGHYLGSK</sequence>
<proteinExistence type="predicted"/>
<reference evidence="1 2" key="1">
    <citation type="submission" date="2018-03" db="EMBL/GenBank/DDBJ databases">
        <title>Genomic Encyclopedia of Type Strains, Phase III (KMG-III): the genomes of soil and plant-associated and newly described type strains.</title>
        <authorList>
            <person name="Whitman W."/>
        </authorList>
    </citation>
    <scope>NUCLEOTIDE SEQUENCE [LARGE SCALE GENOMIC DNA]</scope>
    <source>
        <strain evidence="1 2">CGMCC 1.12484</strain>
    </source>
</reference>
<evidence type="ECO:0008006" key="3">
    <source>
        <dbReference type="Google" id="ProtNLM"/>
    </source>
</evidence>
<gene>
    <name evidence="1" type="ORF">B0I08_104272</name>
</gene>
<dbReference type="AlphaFoldDB" id="A0A2T0VEG9"/>